<feature type="domain" description="FAD-binding" evidence="6">
    <location>
        <begin position="10"/>
        <end position="187"/>
    </location>
</feature>
<accession>A0A194WCG1</accession>
<sequence length="426" mass="45730">MRMTSQSSPPVLIIGAGLAGLALAHGLKKARPPVPFHIFERDSSATWRAQGFRIRVAPEDTGLRELLPDGVWQAVLATSSEVRGEFGLGNRLDPVTCQPGRWEHARLAPPPPASRTVNVDRRLLRNVLMAGLEGDISFGKKFGGYRVTADGGVEARFEDGSAASGSVLVGADGLRSRVRRQLLPGLTVLDTEGRAVFGKTSLTPEVEGLVPEQVLQALCVMQEEGNPHVRLLTDVMRFDPALDQAERARYGVPGDYIYWVLVFRKDALGLDEDATNALLSSTSAQASQHALAMTGSWHEAIRGALEKGNVEDSTMVGFWTCETENFVASWEGVDKRSPVTLIGDAGHPVPPVSAMGLHLAFQDASGLYEALTGASEDSGAGEKLKAIRAYEASMVERAKATIERSLKGAGFFFGMRPVAELKAASL</sequence>
<evidence type="ECO:0000259" key="6">
    <source>
        <dbReference type="Pfam" id="PF01494"/>
    </source>
</evidence>
<evidence type="ECO:0000256" key="2">
    <source>
        <dbReference type="ARBA" id="ARBA00022630"/>
    </source>
</evidence>
<gene>
    <name evidence="7" type="ORF">VM1G_09319</name>
</gene>
<evidence type="ECO:0000256" key="5">
    <source>
        <dbReference type="ARBA" id="ARBA00023033"/>
    </source>
</evidence>
<dbReference type="AlphaFoldDB" id="A0A194WCG1"/>
<keyword evidence="5" id="KW-0503">Monooxygenase</keyword>
<comment type="cofactor">
    <cofactor evidence="1">
        <name>FAD</name>
        <dbReference type="ChEBI" id="CHEBI:57692"/>
    </cofactor>
</comment>
<keyword evidence="4" id="KW-0560">Oxidoreductase</keyword>
<dbReference type="SUPFAM" id="SSF51905">
    <property type="entry name" value="FAD/NAD(P)-binding domain"/>
    <property type="match status" value="1"/>
</dbReference>
<dbReference type="Gene3D" id="3.50.50.60">
    <property type="entry name" value="FAD/NAD(P)-binding domain"/>
    <property type="match status" value="1"/>
</dbReference>
<dbReference type="PANTHER" id="PTHR47178:SF5">
    <property type="entry name" value="FAD-BINDING DOMAIN-CONTAINING PROTEIN"/>
    <property type="match status" value="1"/>
</dbReference>
<evidence type="ECO:0000313" key="8">
    <source>
        <dbReference type="Proteomes" id="UP000078559"/>
    </source>
</evidence>
<dbReference type="PANTHER" id="PTHR47178">
    <property type="entry name" value="MONOOXYGENASE, FAD-BINDING"/>
    <property type="match status" value="1"/>
</dbReference>
<evidence type="ECO:0000256" key="4">
    <source>
        <dbReference type="ARBA" id="ARBA00023002"/>
    </source>
</evidence>
<dbReference type="GO" id="GO:0004497">
    <property type="term" value="F:monooxygenase activity"/>
    <property type="evidence" value="ECO:0007669"/>
    <property type="project" value="UniProtKB-KW"/>
</dbReference>
<dbReference type="GO" id="GO:0071949">
    <property type="term" value="F:FAD binding"/>
    <property type="evidence" value="ECO:0007669"/>
    <property type="project" value="InterPro"/>
</dbReference>
<dbReference type="PRINTS" id="PR00420">
    <property type="entry name" value="RNGMNOXGNASE"/>
</dbReference>
<protein>
    <submittedName>
        <fullName evidence="7">6-hydroxynicotinate 3-monooxygenase</fullName>
    </submittedName>
</protein>
<organism evidence="7 8">
    <name type="scientific">Cytospora mali</name>
    <name type="common">Apple Valsa canker fungus</name>
    <name type="synonym">Valsa mali</name>
    <dbReference type="NCBI Taxonomy" id="578113"/>
    <lineage>
        <taxon>Eukaryota</taxon>
        <taxon>Fungi</taxon>
        <taxon>Dikarya</taxon>
        <taxon>Ascomycota</taxon>
        <taxon>Pezizomycotina</taxon>
        <taxon>Sordariomycetes</taxon>
        <taxon>Sordariomycetidae</taxon>
        <taxon>Diaporthales</taxon>
        <taxon>Cytosporaceae</taxon>
        <taxon>Cytospora</taxon>
    </lineage>
</organism>
<dbReference type="EMBL" id="CM003108">
    <property type="protein sequence ID" value="KUI73815.1"/>
    <property type="molecule type" value="Genomic_DNA"/>
</dbReference>
<evidence type="ECO:0000313" key="7">
    <source>
        <dbReference type="EMBL" id="KUI73815.1"/>
    </source>
</evidence>
<name>A0A194WCG1_CYTMA</name>
<keyword evidence="2" id="KW-0285">Flavoprotein</keyword>
<reference evidence="7" key="1">
    <citation type="submission" date="2014-12" db="EMBL/GenBank/DDBJ databases">
        <title>Genome Sequence of Valsa Canker Pathogens Uncovers a Specific Adaption of Colonization on Woody Bark.</title>
        <authorList>
            <person name="Yin Z."/>
            <person name="Liu H."/>
            <person name="Gao X."/>
            <person name="Li Z."/>
            <person name="Song N."/>
            <person name="Ke X."/>
            <person name="Dai Q."/>
            <person name="Wu Y."/>
            <person name="Sun Y."/>
            <person name="Xu J.-R."/>
            <person name="Kang Z.K."/>
            <person name="Wang L."/>
            <person name="Huang L."/>
        </authorList>
    </citation>
    <scope>NUCLEOTIDE SEQUENCE [LARGE SCALE GENOMIC DNA]</scope>
    <source>
        <strain evidence="7">03-8</strain>
    </source>
</reference>
<evidence type="ECO:0000256" key="3">
    <source>
        <dbReference type="ARBA" id="ARBA00022827"/>
    </source>
</evidence>
<proteinExistence type="predicted"/>
<dbReference type="Proteomes" id="UP000078559">
    <property type="component" value="Chromosome 11"/>
</dbReference>
<dbReference type="SMR" id="A0A194WCG1"/>
<keyword evidence="8" id="KW-1185">Reference proteome</keyword>
<feature type="domain" description="FAD-binding" evidence="6">
    <location>
        <begin position="338"/>
        <end position="404"/>
    </location>
</feature>
<keyword evidence="3" id="KW-0274">FAD</keyword>
<evidence type="ECO:0000256" key="1">
    <source>
        <dbReference type="ARBA" id="ARBA00001974"/>
    </source>
</evidence>
<dbReference type="InterPro" id="IPR002938">
    <property type="entry name" value="FAD-bd"/>
</dbReference>
<dbReference type="Pfam" id="PF01494">
    <property type="entry name" value="FAD_binding_3"/>
    <property type="match status" value="2"/>
</dbReference>
<dbReference type="InterPro" id="IPR036188">
    <property type="entry name" value="FAD/NAD-bd_sf"/>
</dbReference>